<organism evidence="1 2">
    <name type="scientific">Deinococcus wulumuqiensis</name>
    <dbReference type="NCBI Taxonomy" id="980427"/>
    <lineage>
        <taxon>Bacteria</taxon>
        <taxon>Thermotogati</taxon>
        <taxon>Deinococcota</taxon>
        <taxon>Deinococci</taxon>
        <taxon>Deinococcales</taxon>
        <taxon>Deinococcaceae</taxon>
        <taxon>Deinococcus</taxon>
    </lineage>
</organism>
<evidence type="ECO:0000313" key="1">
    <source>
        <dbReference type="EMBL" id="AXG97926.1"/>
    </source>
</evidence>
<dbReference type="RefSeq" id="WP_114671042.1">
    <property type="nucleotide sequence ID" value="NZ_CP031158.1"/>
</dbReference>
<accession>A0A345IE04</accession>
<dbReference type="InterPro" id="IPR027417">
    <property type="entry name" value="P-loop_NTPase"/>
</dbReference>
<sequence>MPGTLHVLHGYMGAGKTTLARRLERELPGIRFSADEWMVSLYGVDPPESEYRAAQERVRGLMERCWRRCLELGQHVILDGGAWKRSERDHLRAAAAEVGAEFRLYALSLPDEEALARVLARNEREPGHLYIAENTYHVLKAHFEPLGEDEVAEVVPPALTTAAST</sequence>
<reference evidence="1 2" key="1">
    <citation type="submission" date="2018-07" db="EMBL/GenBank/DDBJ databases">
        <title>Complete Genome and Methylome Analysis of Deinococcus wulumuqiensis NEB 479.</title>
        <authorList>
            <person name="Fomenkov A."/>
            <person name="Luyten Y."/>
            <person name="Vincze T."/>
            <person name="Anton B.P."/>
            <person name="Clark T."/>
            <person name="Roberts R.J."/>
            <person name="Morgan R.D."/>
        </authorList>
    </citation>
    <scope>NUCLEOTIDE SEQUENCE [LARGE SCALE GENOMIC DNA]</scope>
    <source>
        <strain evidence="1 2">NEB 479</strain>
    </source>
</reference>
<dbReference type="Gene3D" id="3.40.50.300">
    <property type="entry name" value="P-loop containing nucleotide triphosphate hydrolases"/>
    <property type="match status" value="1"/>
</dbReference>
<keyword evidence="1" id="KW-0547">Nucleotide-binding</keyword>
<dbReference type="SUPFAM" id="SSF52540">
    <property type="entry name" value="P-loop containing nucleoside triphosphate hydrolases"/>
    <property type="match status" value="1"/>
</dbReference>
<dbReference type="EMBL" id="CP031158">
    <property type="protein sequence ID" value="AXG97926.1"/>
    <property type="molecule type" value="Genomic_DNA"/>
</dbReference>
<gene>
    <name evidence="1" type="ORF">DVJ83_00675</name>
</gene>
<keyword evidence="1" id="KW-0067">ATP-binding</keyword>
<dbReference type="Pfam" id="PF13671">
    <property type="entry name" value="AAA_33"/>
    <property type="match status" value="1"/>
</dbReference>
<name>A0A345IE04_9DEIO</name>
<proteinExistence type="predicted"/>
<dbReference type="Proteomes" id="UP000253744">
    <property type="component" value="Chromosome"/>
</dbReference>
<protein>
    <submittedName>
        <fullName evidence="1">ATP-binding protein</fullName>
    </submittedName>
</protein>
<evidence type="ECO:0000313" key="2">
    <source>
        <dbReference type="Proteomes" id="UP000253744"/>
    </source>
</evidence>
<dbReference type="GO" id="GO:0005524">
    <property type="term" value="F:ATP binding"/>
    <property type="evidence" value="ECO:0007669"/>
    <property type="project" value="UniProtKB-KW"/>
</dbReference>
<dbReference type="STRING" id="1288484.GCA_000348665_00910"/>
<dbReference type="AlphaFoldDB" id="A0A345IE04"/>
<dbReference type="KEGG" id="dwu:DVJ83_00675"/>